<evidence type="ECO:0000313" key="6">
    <source>
        <dbReference type="Proteomes" id="UP001489004"/>
    </source>
</evidence>
<sequence>MEQQITATPAAVSGKPEDSAQSARLKGNAAFATRNWELAYYFYTQALCSTPQDAAALLANRSASCLHLGDPKAALQDAEAAVQARPRWFKAHYRCGRACESLGQLREAADCYRRACELDPQHTPGLLQALAAIEQRLADQRCRWVLRASGSALYDVAYRPQVTAFGRQAEIVAAASADCKVYLWDPATGELQACLTGHIDLVTDALWSANGLRLASASLDCTARIWAQQQPAAEADHDRSTDCTVRLWNAASGACLHTLAGHSGKVADVAMHPSRPVLASASGDGNCRVWDTVTGSCLHELTWDSGGVNLCRFTARAEAGEGLVLATCHIDGPRREMGKWLASKAPKQPMHIHVTHFPLLGVL</sequence>
<dbReference type="PROSITE" id="PS50005">
    <property type="entry name" value="TPR"/>
    <property type="match status" value="1"/>
</dbReference>
<dbReference type="PROSITE" id="PS50082">
    <property type="entry name" value="WD_REPEATS_2"/>
    <property type="match status" value="2"/>
</dbReference>
<dbReference type="EMBL" id="JALJOR010000010">
    <property type="protein sequence ID" value="KAK9809961.1"/>
    <property type="molecule type" value="Genomic_DNA"/>
</dbReference>
<dbReference type="InterPro" id="IPR011990">
    <property type="entry name" value="TPR-like_helical_dom_sf"/>
</dbReference>
<dbReference type="PANTHER" id="PTHR19848:SF8">
    <property type="entry name" value="F-BOX AND WD REPEAT DOMAIN CONTAINING 7"/>
    <property type="match status" value="1"/>
</dbReference>
<evidence type="ECO:0000256" key="3">
    <source>
        <dbReference type="PROSITE-ProRule" id="PRU00221"/>
    </source>
</evidence>
<name>A0AAW1PKF9_9CHLO</name>
<dbReference type="SUPFAM" id="SSF50978">
    <property type="entry name" value="WD40 repeat-like"/>
    <property type="match status" value="1"/>
</dbReference>
<dbReference type="SMART" id="SM00028">
    <property type="entry name" value="TPR"/>
    <property type="match status" value="3"/>
</dbReference>
<comment type="caution">
    <text evidence="5">The sequence shown here is derived from an EMBL/GenBank/DDBJ whole genome shotgun (WGS) entry which is preliminary data.</text>
</comment>
<feature type="repeat" description="WD" evidence="3">
    <location>
        <begin position="259"/>
        <end position="300"/>
    </location>
</feature>
<protein>
    <submittedName>
        <fullName evidence="5">Uncharacterized protein</fullName>
    </submittedName>
</protein>
<proteinExistence type="predicted"/>
<reference evidence="5 6" key="1">
    <citation type="journal article" date="2024" name="Nat. Commun.">
        <title>Phylogenomics reveals the evolutionary origins of lichenization in chlorophyte algae.</title>
        <authorList>
            <person name="Puginier C."/>
            <person name="Libourel C."/>
            <person name="Otte J."/>
            <person name="Skaloud P."/>
            <person name="Haon M."/>
            <person name="Grisel S."/>
            <person name="Petersen M."/>
            <person name="Berrin J.G."/>
            <person name="Delaux P.M."/>
            <person name="Dal Grande F."/>
            <person name="Keller J."/>
        </authorList>
    </citation>
    <scope>NUCLEOTIDE SEQUENCE [LARGE SCALE GENOMIC DNA]</scope>
    <source>
        <strain evidence="5 6">SAG 2043</strain>
    </source>
</reference>
<evidence type="ECO:0000256" key="2">
    <source>
        <dbReference type="ARBA" id="ARBA00022737"/>
    </source>
</evidence>
<evidence type="ECO:0000256" key="4">
    <source>
        <dbReference type="PROSITE-ProRule" id="PRU00339"/>
    </source>
</evidence>
<evidence type="ECO:0000313" key="5">
    <source>
        <dbReference type="EMBL" id="KAK9809961.1"/>
    </source>
</evidence>
<dbReference type="SMART" id="SM00320">
    <property type="entry name" value="WD40"/>
    <property type="match status" value="3"/>
</dbReference>
<feature type="repeat" description="WD" evidence="3">
    <location>
        <begin position="195"/>
        <end position="226"/>
    </location>
</feature>
<dbReference type="InterPro" id="IPR015943">
    <property type="entry name" value="WD40/YVTN_repeat-like_dom_sf"/>
</dbReference>
<dbReference type="AlphaFoldDB" id="A0AAW1PKF9"/>
<dbReference type="PROSITE" id="PS50294">
    <property type="entry name" value="WD_REPEATS_REGION"/>
    <property type="match status" value="2"/>
</dbReference>
<dbReference type="Gene3D" id="1.25.40.10">
    <property type="entry name" value="Tetratricopeptide repeat domain"/>
    <property type="match status" value="1"/>
</dbReference>
<dbReference type="Pfam" id="PF00400">
    <property type="entry name" value="WD40"/>
    <property type="match status" value="2"/>
</dbReference>
<gene>
    <name evidence="5" type="ORF">WJX72_002614</name>
</gene>
<keyword evidence="2" id="KW-0677">Repeat</keyword>
<feature type="repeat" description="TPR" evidence="4">
    <location>
        <begin position="89"/>
        <end position="122"/>
    </location>
</feature>
<evidence type="ECO:0000256" key="1">
    <source>
        <dbReference type="ARBA" id="ARBA00022574"/>
    </source>
</evidence>
<accession>A0AAW1PKF9</accession>
<keyword evidence="6" id="KW-1185">Reference proteome</keyword>
<dbReference type="PANTHER" id="PTHR19848">
    <property type="entry name" value="WD40 REPEAT PROTEIN"/>
    <property type="match status" value="1"/>
</dbReference>
<dbReference type="Proteomes" id="UP001489004">
    <property type="component" value="Unassembled WGS sequence"/>
</dbReference>
<dbReference type="SUPFAM" id="SSF48452">
    <property type="entry name" value="TPR-like"/>
    <property type="match status" value="1"/>
</dbReference>
<dbReference type="Gene3D" id="2.130.10.10">
    <property type="entry name" value="YVTN repeat-like/Quinoprotein amine dehydrogenase"/>
    <property type="match status" value="2"/>
</dbReference>
<keyword evidence="4" id="KW-0802">TPR repeat</keyword>
<organism evidence="5 6">
    <name type="scientific">[Myrmecia] bisecta</name>
    <dbReference type="NCBI Taxonomy" id="41462"/>
    <lineage>
        <taxon>Eukaryota</taxon>
        <taxon>Viridiplantae</taxon>
        <taxon>Chlorophyta</taxon>
        <taxon>core chlorophytes</taxon>
        <taxon>Trebouxiophyceae</taxon>
        <taxon>Trebouxiales</taxon>
        <taxon>Trebouxiaceae</taxon>
        <taxon>Myrmecia</taxon>
    </lineage>
</organism>
<dbReference type="InterPro" id="IPR001680">
    <property type="entry name" value="WD40_rpt"/>
</dbReference>
<dbReference type="InterPro" id="IPR036322">
    <property type="entry name" value="WD40_repeat_dom_sf"/>
</dbReference>
<dbReference type="InterPro" id="IPR019734">
    <property type="entry name" value="TPR_rpt"/>
</dbReference>
<keyword evidence="1 3" id="KW-0853">WD repeat</keyword>
<dbReference type="Pfam" id="PF00515">
    <property type="entry name" value="TPR_1"/>
    <property type="match status" value="1"/>
</dbReference>